<keyword evidence="5 9" id="KW-0653">Protein transport</keyword>
<feature type="transmembrane region" description="Helical" evidence="9">
    <location>
        <begin position="610"/>
        <end position="632"/>
    </location>
</feature>
<proteinExistence type="inferred from homology"/>
<dbReference type="InterPro" id="IPR055344">
    <property type="entry name" value="SecD_SecF_C_bact"/>
</dbReference>
<evidence type="ECO:0000256" key="6">
    <source>
        <dbReference type="ARBA" id="ARBA00022989"/>
    </source>
</evidence>
<dbReference type="InterPro" id="IPR022813">
    <property type="entry name" value="SecD/SecF_arch_bac"/>
</dbReference>
<feature type="transmembrane region" description="Helical" evidence="9">
    <location>
        <begin position="933"/>
        <end position="951"/>
    </location>
</feature>
<evidence type="ECO:0000256" key="5">
    <source>
        <dbReference type="ARBA" id="ARBA00022927"/>
    </source>
</evidence>
<gene>
    <name evidence="14" type="primary">secDF</name>
    <name evidence="9" type="synonym">secD</name>
    <name evidence="10" type="synonym">secF</name>
    <name evidence="14" type="ORF">PQO05_09320</name>
</gene>
<feature type="domain" description="SecDF P1 head subdomain" evidence="13">
    <location>
        <begin position="390"/>
        <end position="493"/>
    </location>
</feature>
<keyword evidence="3 9" id="KW-1003">Cell membrane</keyword>
<evidence type="ECO:0000259" key="13">
    <source>
        <dbReference type="Pfam" id="PF22599"/>
    </source>
</evidence>
<comment type="function">
    <text evidence="9">Part of the Sec protein translocase complex. Interacts with the SecYEG preprotein conducting channel. SecDF uses the proton motive force (PMF) to complete protein translocation after the ATP-dependent function of SecA.</text>
</comment>
<dbReference type="PANTHER" id="PTHR30081:SF1">
    <property type="entry name" value="PROTEIN TRANSLOCASE SUBUNIT SECD"/>
    <property type="match status" value="1"/>
</dbReference>
<comment type="subcellular location">
    <subcellularLocation>
        <location evidence="1 9">Cell membrane</location>
        <topology evidence="1 9">Multi-pass membrane protein</topology>
    </subcellularLocation>
</comment>
<keyword evidence="7 9" id="KW-0811">Translocation</keyword>
<comment type="subunit">
    <text evidence="9">Forms a complex with SecF. Part of the essential Sec protein translocation apparatus which comprises SecA, SecYEG and auxiliary proteins SecDF. Other proteins may also be involved.</text>
</comment>
<dbReference type="HAMAP" id="MF_01464_B">
    <property type="entry name" value="SecF_B"/>
    <property type="match status" value="1"/>
</dbReference>
<dbReference type="PANTHER" id="PTHR30081">
    <property type="entry name" value="PROTEIN-EXPORT MEMBRANE PROTEIN SEC"/>
    <property type="match status" value="1"/>
</dbReference>
<feature type="domain" description="Protein export membrane protein SecD/SecF C-terminal" evidence="11">
    <location>
        <begin position="791"/>
        <end position="985"/>
    </location>
</feature>
<feature type="transmembrane region" description="Helical" evidence="9">
    <location>
        <begin position="638"/>
        <end position="662"/>
    </location>
</feature>
<evidence type="ECO:0000256" key="1">
    <source>
        <dbReference type="ARBA" id="ARBA00004651"/>
    </source>
</evidence>
<dbReference type="InterPro" id="IPR048631">
    <property type="entry name" value="SecD_1st"/>
</dbReference>
<dbReference type="InterPro" id="IPR005791">
    <property type="entry name" value="SecD"/>
</dbReference>
<name>A0ABY7TCS0_9SPHI</name>
<feature type="transmembrane region" description="Helical" evidence="9">
    <location>
        <begin position="820"/>
        <end position="838"/>
    </location>
</feature>
<keyword evidence="8 9" id="KW-0472">Membrane</keyword>
<evidence type="ECO:0000256" key="2">
    <source>
        <dbReference type="ARBA" id="ARBA00022448"/>
    </source>
</evidence>
<keyword evidence="6 9" id="KW-1133">Transmembrane helix</keyword>
<keyword evidence="4 9" id="KW-0812">Transmembrane</keyword>
<comment type="caution">
    <text evidence="9">Lacks conserved residue(s) required for the propagation of feature annotation.</text>
</comment>
<dbReference type="NCBIfam" id="TIGR00916">
    <property type="entry name" value="2A0604s01"/>
    <property type="match status" value="2"/>
</dbReference>
<dbReference type="InterPro" id="IPR054384">
    <property type="entry name" value="SecDF_P1_head"/>
</dbReference>
<feature type="transmembrane region" description="Helical" evidence="9">
    <location>
        <begin position="541"/>
        <end position="562"/>
    </location>
</feature>
<comment type="similarity">
    <text evidence="9">Belongs to the SecD/SecF family. SecD subfamily.</text>
</comment>
<dbReference type="Proteomes" id="UP001216139">
    <property type="component" value="Chromosome"/>
</dbReference>
<evidence type="ECO:0000256" key="8">
    <source>
        <dbReference type="ARBA" id="ARBA00023136"/>
    </source>
</evidence>
<dbReference type="PRINTS" id="PR01755">
    <property type="entry name" value="SECFTRNLCASE"/>
</dbReference>
<reference evidence="14 15" key="1">
    <citation type="submission" date="2023-02" db="EMBL/GenBank/DDBJ databases">
        <title>Genome sequence of Mucilaginibacter jinjuensis strain KACC 16571.</title>
        <authorList>
            <person name="Kim S."/>
            <person name="Heo J."/>
            <person name="Kwon S.-W."/>
        </authorList>
    </citation>
    <scope>NUCLEOTIDE SEQUENCE [LARGE SCALE GENOMIC DNA]</scope>
    <source>
        <strain evidence="14 15">KACC 16571</strain>
    </source>
</reference>
<dbReference type="Pfam" id="PF02355">
    <property type="entry name" value="SecD_SecF_C"/>
    <property type="match status" value="2"/>
</dbReference>
<feature type="transmembrane region" description="Helical" evidence="9">
    <location>
        <begin position="845"/>
        <end position="869"/>
    </location>
</feature>
<dbReference type="Pfam" id="PF07549">
    <property type="entry name" value="Sec_GG"/>
    <property type="match status" value="1"/>
</dbReference>
<keyword evidence="15" id="KW-1185">Reference proteome</keyword>
<comment type="similarity">
    <text evidence="10">Belongs to the SecD/SecF family. SecF subfamily.</text>
</comment>
<dbReference type="EMBL" id="CP117167">
    <property type="protein sequence ID" value="WCT14133.1"/>
    <property type="molecule type" value="Genomic_DNA"/>
</dbReference>
<dbReference type="Pfam" id="PF21760">
    <property type="entry name" value="SecD_1st"/>
    <property type="match status" value="1"/>
</dbReference>
<dbReference type="InterPro" id="IPR022646">
    <property type="entry name" value="SecD/SecF_CS"/>
</dbReference>
<keyword evidence="2 9" id="KW-0813">Transport</keyword>
<evidence type="ECO:0000256" key="3">
    <source>
        <dbReference type="ARBA" id="ARBA00022475"/>
    </source>
</evidence>
<dbReference type="InterPro" id="IPR022645">
    <property type="entry name" value="SecD/SecF_bac"/>
</dbReference>
<comment type="subunit">
    <text evidence="10">Forms a complex with SecD. Part of the essential Sec protein translocation apparatus which comprises SecA, SecYEG and auxiliary proteins SecDF. Other proteins may also be involved.</text>
</comment>
<feature type="transmembrane region" description="Helical" evidence="9">
    <location>
        <begin position="957"/>
        <end position="981"/>
    </location>
</feature>
<feature type="transmembrane region" description="Helical" evidence="9">
    <location>
        <begin position="697"/>
        <end position="717"/>
    </location>
</feature>
<evidence type="ECO:0000259" key="11">
    <source>
        <dbReference type="Pfam" id="PF02355"/>
    </source>
</evidence>
<dbReference type="SUPFAM" id="SSF82866">
    <property type="entry name" value="Multidrug efflux transporter AcrB transmembrane domain"/>
    <property type="match status" value="2"/>
</dbReference>
<dbReference type="NCBIfam" id="TIGR01129">
    <property type="entry name" value="secD"/>
    <property type="match status" value="1"/>
</dbReference>
<feature type="transmembrane region" description="Helical" evidence="9">
    <location>
        <begin position="515"/>
        <end position="534"/>
    </location>
</feature>
<dbReference type="Pfam" id="PF22599">
    <property type="entry name" value="SecDF_P1_head"/>
    <property type="match status" value="1"/>
</dbReference>
<dbReference type="NCBIfam" id="NF009585">
    <property type="entry name" value="PRK13024.1-5"/>
    <property type="match status" value="1"/>
</dbReference>
<feature type="domain" description="Protein export membrane protein SecD/SecF C-terminal" evidence="11">
    <location>
        <begin position="496"/>
        <end position="665"/>
    </location>
</feature>
<dbReference type="RefSeq" id="WP_273632453.1">
    <property type="nucleotide sequence ID" value="NZ_CP117167.1"/>
</dbReference>
<dbReference type="Gene3D" id="3.30.70.3220">
    <property type="match status" value="1"/>
</dbReference>
<evidence type="ECO:0000313" key="15">
    <source>
        <dbReference type="Proteomes" id="UP001216139"/>
    </source>
</evidence>
<organism evidence="14 15">
    <name type="scientific">Mucilaginibacter jinjuensis</name>
    <dbReference type="NCBI Taxonomy" id="1176721"/>
    <lineage>
        <taxon>Bacteria</taxon>
        <taxon>Pseudomonadati</taxon>
        <taxon>Bacteroidota</taxon>
        <taxon>Sphingobacteriia</taxon>
        <taxon>Sphingobacteriales</taxon>
        <taxon>Sphingobacteriaceae</taxon>
        <taxon>Mucilaginibacter</taxon>
    </lineage>
</organism>
<accession>A0ABY7TCS0</accession>
<feature type="transmembrane region" description="Helical" evidence="9">
    <location>
        <begin position="881"/>
        <end position="900"/>
    </location>
</feature>
<evidence type="ECO:0000313" key="14">
    <source>
        <dbReference type="EMBL" id="WCT14133.1"/>
    </source>
</evidence>
<dbReference type="Gene3D" id="3.30.1360.200">
    <property type="match status" value="1"/>
</dbReference>
<evidence type="ECO:0000256" key="7">
    <source>
        <dbReference type="ARBA" id="ARBA00023010"/>
    </source>
</evidence>
<dbReference type="InterPro" id="IPR048634">
    <property type="entry name" value="SecD_SecF_C"/>
</dbReference>
<evidence type="ECO:0000256" key="4">
    <source>
        <dbReference type="ARBA" id="ARBA00022692"/>
    </source>
</evidence>
<protein>
    <recommendedName>
        <fullName evidence="9 10">Multifunctional fusion protein</fullName>
    </recommendedName>
    <domain>
        <recommendedName>
            <fullName evidence="9">Protein translocase subunit SecD</fullName>
        </recommendedName>
    </domain>
    <domain>
        <recommendedName>
            <fullName evidence="10">Protein-export membrane protein SecF</fullName>
        </recommendedName>
    </domain>
</protein>
<evidence type="ECO:0000256" key="10">
    <source>
        <dbReference type="HAMAP-Rule" id="MF_01464"/>
    </source>
</evidence>
<sequence length="989" mass="107813">MQGKGVIKFFAILLAIVCLYQLSFTWVTRKVESDAKEYAKGDTEKEKAYLDSISSQPVYPLLKHTFQYCKERELALGLDLKGGMNVTMQISLGDLIKSLSDNNQDPAFKQALSQAEIDSHTSPENYITLFMNEYKKIAPDGKLAPIFATKENQEHIKFNSSNSEVESYLKDQANTAITQTYNILTTRIDKFGVTAPNIQLQEGTNRILVELPGVTEKDRVRKLLQGSAKLEFYETGENAEVAPLLTNINSLLAAKTKAHGKDTAATADSATAKKDTAAKGSSLLSKVEKSKTKDTTALGKTQAIAQNPLFAVLAPSIYQGQNGQAQYGPGPVVGRAAQKDTAKIDAYFNLPEVKALIPQNLKFLWSVKPIEKSKVFELYAIKLSGAANGPVLTGDVITDANADVNQAQGGFEVTMDMSSEGATKWREITAAAAGNPNDQNDNRSIAIVLDDNVVSAPRVNGEIAGGRSSISGNFTQEETKDLANILKAGRLPAPARIVAEDVVGASLGVEAIHDGLMSCIIGLIVVLVFMVAYYNRAGTVAVVAVFINVFFLMGVLTNIGAVLTLPGVAGIVLILGVSVDANVLIYERVREEMALGKSLRLSIEDGFKHALSSILDSNISTFITGLILFIFGTGPVQGFATTLMIGIVTSLFCSLLISRLIFEWMLGKGWDIKFSNPWSSHTFKGANYAFVKNRFRFYAFSGIFILAGIISMFTRGFSYGVDFRGGRTYVVRFDKETDVESVRSALTTTFGEGKTILKTYVDNKNQVGITTDYMIDDNSTSGDGKVETVLRSSLTKVNPHFQIVSQQKVGPTIANSIKTSAIWTVIFAILVISVYILIRFRRWQFSLGAMIATAHDALLVLSFFSLFYGLLPFSLDIDQNFIAAILTVIGYSINDTVVVFDRIREFLDQNKGKNEDQQVVINRAINSTLSRTIITALTVVFVLVVLFIFGGDVIRGFSFALLIGVCFGTYSSICVATPVIVDFGKKHLK</sequence>
<evidence type="ECO:0000256" key="9">
    <source>
        <dbReference type="HAMAP-Rule" id="MF_01463"/>
    </source>
</evidence>
<evidence type="ECO:0000259" key="12">
    <source>
        <dbReference type="Pfam" id="PF21760"/>
    </source>
</evidence>
<dbReference type="NCBIfam" id="TIGR00966">
    <property type="entry name" value="transloc_SecF"/>
    <property type="match status" value="1"/>
</dbReference>
<dbReference type="Gene3D" id="1.20.1640.10">
    <property type="entry name" value="Multidrug efflux transporter AcrB transmembrane domain"/>
    <property type="match status" value="2"/>
</dbReference>
<dbReference type="InterPro" id="IPR005665">
    <property type="entry name" value="SecF_bac"/>
</dbReference>
<feature type="transmembrane region" description="Helical" evidence="9">
    <location>
        <begin position="568"/>
        <end position="589"/>
    </location>
</feature>
<feature type="domain" description="Protein translocase subunit SecDF P1" evidence="12">
    <location>
        <begin position="177"/>
        <end position="234"/>
    </location>
</feature>
<dbReference type="HAMAP" id="MF_01463_B">
    <property type="entry name" value="SecD_B"/>
    <property type="match status" value="1"/>
</dbReference>